<gene>
    <name evidence="2" type="ORF">TTAC_LOCUS11505</name>
</gene>
<dbReference type="Proteomes" id="UP000274429">
    <property type="component" value="Unassembled WGS sequence"/>
</dbReference>
<protein>
    <submittedName>
        <fullName evidence="2 4">Uncharacterized protein</fullName>
    </submittedName>
</protein>
<sequence>MRQSTWSRCGELRASSGVCSPLNKRNAQSCENDGGALKYEMRDERIVVVVSRFVELPLFAFFKCASPTKNYLEPNSRKSSKLTQQVLREENENTGDCYSNGEDESGEEPAQSLQLSSTVVQQLVTELEGVESLNAESLLESIRGLKK</sequence>
<dbReference type="EMBL" id="UYWX01024577">
    <property type="protein sequence ID" value="VDM36779.1"/>
    <property type="molecule type" value="Genomic_DNA"/>
</dbReference>
<reference evidence="4" key="1">
    <citation type="submission" date="2017-02" db="UniProtKB">
        <authorList>
            <consortium name="WormBaseParasite"/>
        </authorList>
    </citation>
    <scope>IDENTIFICATION</scope>
</reference>
<dbReference type="STRING" id="6205.A0A0R3XD95"/>
<accession>A0A0R3XD95</accession>
<evidence type="ECO:0000256" key="1">
    <source>
        <dbReference type="SAM" id="MobiDB-lite"/>
    </source>
</evidence>
<evidence type="ECO:0000313" key="3">
    <source>
        <dbReference type="Proteomes" id="UP000274429"/>
    </source>
</evidence>
<dbReference type="AlphaFoldDB" id="A0A0R3XD95"/>
<feature type="region of interest" description="Disordered" evidence="1">
    <location>
        <begin position="69"/>
        <end position="114"/>
    </location>
</feature>
<organism evidence="4">
    <name type="scientific">Hydatigena taeniaeformis</name>
    <name type="common">Feline tapeworm</name>
    <name type="synonym">Taenia taeniaeformis</name>
    <dbReference type="NCBI Taxonomy" id="6205"/>
    <lineage>
        <taxon>Eukaryota</taxon>
        <taxon>Metazoa</taxon>
        <taxon>Spiralia</taxon>
        <taxon>Lophotrochozoa</taxon>
        <taxon>Platyhelminthes</taxon>
        <taxon>Cestoda</taxon>
        <taxon>Eucestoda</taxon>
        <taxon>Cyclophyllidea</taxon>
        <taxon>Taeniidae</taxon>
        <taxon>Hydatigera</taxon>
    </lineage>
</organism>
<evidence type="ECO:0000313" key="2">
    <source>
        <dbReference type="EMBL" id="VDM36779.1"/>
    </source>
</evidence>
<dbReference type="WBParaSite" id="TTAC_0001152201-mRNA-1">
    <property type="protein sequence ID" value="TTAC_0001152201-mRNA-1"/>
    <property type="gene ID" value="TTAC_0001152201"/>
</dbReference>
<proteinExistence type="predicted"/>
<evidence type="ECO:0000313" key="4">
    <source>
        <dbReference type="WBParaSite" id="TTAC_0001152201-mRNA-1"/>
    </source>
</evidence>
<keyword evidence="3" id="KW-1185">Reference proteome</keyword>
<name>A0A0R3XD95_HYDTA</name>
<reference evidence="2 3" key="2">
    <citation type="submission" date="2018-11" db="EMBL/GenBank/DDBJ databases">
        <authorList>
            <consortium name="Pathogen Informatics"/>
        </authorList>
    </citation>
    <scope>NUCLEOTIDE SEQUENCE [LARGE SCALE GENOMIC DNA]</scope>
</reference>